<gene>
    <name evidence="1" type="ORF">H0S70_02025</name>
</gene>
<dbReference type="AlphaFoldDB" id="A0A7H1DXT1"/>
<evidence type="ECO:0000313" key="2">
    <source>
        <dbReference type="Proteomes" id="UP000516438"/>
    </source>
</evidence>
<protein>
    <submittedName>
        <fullName evidence="1">Uncharacterized protein</fullName>
    </submittedName>
</protein>
<sequence length="167" mass="19490">MQKKFVNSLLEGITKLSINNIQGLNILFITHSPFILSDIPKQNVLFLDKGVPQDFERMNTFGANITDLLADSFFLKDGLMGDFAKEKIEEIIYWLNVERKNKQSKSEKSYNLDLKDYEYHKKIVQLIDEPILKMKLAEMLDELQDSRNLQKEVAQKEIDFLKNKFGL</sequence>
<evidence type="ECO:0000313" key="1">
    <source>
        <dbReference type="EMBL" id="QNS41789.1"/>
    </source>
</evidence>
<name>A0A7H1DXT1_9FLAO</name>
<accession>A0A7H1DXT1</accession>
<dbReference type="KEGG" id="cmaq:H0S70_02025"/>
<organism evidence="1 2">
    <name type="scientific">Chryseobacterium manosquense</name>
    <dbReference type="NCBI Taxonomy" id="2754694"/>
    <lineage>
        <taxon>Bacteria</taxon>
        <taxon>Pseudomonadati</taxon>
        <taxon>Bacteroidota</taxon>
        <taxon>Flavobacteriia</taxon>
        <taxon>Flavobacteriales</taxon>
        <taxon>Weeksellaceae</taxon>
        <taxon>Chryseobacterium group</taxon>
        <taxon>Chryseobacterium</taxon>
    </lineage>
</organism>
<reference evidence="1 2" key="1">
    <citation type="submission" date="2020-07" db="EMBL/GenBank/DDBJ databases">
        <title>Complete genome and description of Chryseobacterium manosquense strain Marseille-Q2069 sp. nov.</title>
        <authorList>
            <person name="Boxberger M."/>
        </authorList>
    </citation>
    <scope>NUCLEOTIDE SEQUENCE [LARGE SCALE GENOMIC DNA]</scope>
    <source>
        <strain evidence="1 2">Marseille-Q2069</strain>
    </source>
</reference>
<proteinExistence type="predicted"/>
<dbReference type="EMBL" id="CP060203">
    <property type="protein sequence ID" value="QNS41789.1"/>
    <property type="molecule type" value="Genomic_DNA"/>
</dbReference>
<dbReference type="RefSeq" id="WP_188321525.1">
    <property type="nucleotide sequence ID" value="NZ_CP060203.1"/>
</dbReference>
<dbReference type="Proteomes" id="UP000516438">
    <property type="component" value="Chromosome"/>
</dbReference>
<keyword evidence="2" id="KW-1185">Reference proteome</keyword>